<evidence type="ECO:0000313" key="13">
    <source>
        <dbReference type="Proteomes" id="UP001367676"/>
    </source>
</evidence>
<evidence type="ECO:0000256" key="9">
    <source>
        <dbReference type="ARBA" id="ARBA00023224"/>
    </source>
</evidence>
<evidence type="ECO:0000313" key="12">
    <source>
        <dbReference type="EMBL" id="KAK7603715.1"/>
    </source>
</evidence>
<sequence>MSKIRKTQCWIELQPWQWKVYMTLVAITVFLIPAIIITACYTIIVYTIWTKSKVLSPVKQTDTNKSQEDHDIRRSSSRGIIPRAKIKTVKMTFVIVFVFILCWSPYIIFDLLQAYGYIPPTQTNVAIATLIQSLAPLNSAANPVIYCLFSTRICNSLSKTIPFSWLRCCKERPAEPASCTETLTSSSHKPRSMSMQQTRNLSHFSSSCPIFRPDVSFFVPLSQFSSSCLNFRLDVSFFVPLSQISSSCLIFRPTVSNFVQLSQLSSRC</sequence>
<evidence type="ECO:0000256" key="1">
    <source>
        <dbReference type="ARBA" id="ARBA00004651"/>
    </source>
</evidence>
<keyword evidence="5 10" id="KW-0297">G-protein coupled receptor</keyword>
<dbReference type="EMBL" id="JBBCAQ010000006">
    <property type="protein sequence ID" value="KAK7603715.1"/>
    <property type="molecule type" value="Genomic_DNA"/>
</dbReference>
<dbReference type="AlphaFoldDB" id="A0AAN9TVU7"/>
<keyword evidence="4 10" id="KW-1133">Transmembrane helix</keyword>
<protein>
    <recommendedName>
        <fullName evidence="11">G-protein coupled receptors family 1 profile domain-containing protein</fullName>
    </recommendedName>
</protein>
<keyword evidence="9 10" id="KW-0807">Transducer</keyword>
<feature type="domain" description="G-protein coupled receptors family 1 profile" evidence="11">
    <location>
        <begin position="1"/>
        <end position="146"/>
    </location>
</feature>
<dbReference type="InterPro" id="IPR000276">
    <property type="entry name" value="GPCR_Rhodpsn"/>
</dbReference>
<reference evidence="12 13" key="1">
    <citation type="submission" date="2024-03" db="EMBL/GenBank/DDBJ databases">
        <title>Adaptation during the transition from Ophiocordyceps entomopathogen to insect associate is accompanied by gene loss and intensified selection.</title>
        <authorList>
            <person name="Ward C.M."/>
            <person name="Onetto C.A."/>
            <person name="Borneman A.R."/>
        </authorList>
    </citation>
    <scope>NUCLEOTIDE SEQUENCE [LARGE SCALE GENOMIC DNA]</scope>
    <source>
        <strain evidence="12">AWRI1</strain>
        <tissue evidence="12">Single Adult Female</tissue>
    </source>
</reference>
<keyword evidence="13" id="KW-1185">Reference proteome</keyword>
<keyword evidence="3 10" id="KW-0812">Transmembrane</keyword>
<dbReference type="PRINTS" id="PR00237">
    <property type="entry name" value="GPCRRHODOPSN"/>
</dbReference>
<keyword evidence="6 10" id="KW-0472">Membrane</keyword>
<evidence type="ECO:0000256" key="3">
    <source>
        <dbReference type="ARBA" id="ARBA00022692"/>
    </source>
</evidence>
<dbReference type="GO" id="GO:0008188">
    <property type="term" value="F:neuropeptide receptor activity"/>
    <property type="evidence" value="ECO:0007669"/>
    <property type="project" value="TreeGrafter"/>
</dbReference>
<keyword evidence="2" id="KW-1003">Cell membrane</keyword>
<dbReference type="InterPro" id="IPR052665">
    <property type="entry name" value="Neuropeptide-GPCR"/>
</dbReference>
<keyword evidence="7 10" id="KW-0675">Receptor</keyword>
<evidence type="ECO:0000256" key="5">
    <source>
        <dbReference type="ARBA" id="ARBA00023040"/>
    </source>
</evidence>
<accession>A0AAN9TVU7</accession>
<feature type="transmembrane region" description="Helical" evidence="10">
    <location>
        <begin position="20"/>
        <end position="49"/>
    </location>
</feature>
<dbReference type="InterPro" id="IPR001817">
    <property type="entry name" value="Vasoprsn_rcpt"/>
</dbReference>
<comment type="similarity">
    <text evidence="10">Belongs to the G-protein coupled receptor 1 family. Vasopressin/oxytocin receptor subfamily.</text>
</comment>
<evidence type="ECO:0000256" key="2">
    <source>
        <dbReference type="ARBA" id="ARBA00022475"/>
    </source>
</evidence>
<dbReference type="GO" id="GO:0005886">
    <property type="term" value="C:plasma membrane"/>
    <property type="evidence" value="ECO:0007669"/>
    <property type="project" value="UniProtKB-SubCell"/>
</dbReference>
<proteinExistence type="inferred from homology"/>
<dbReference type="PRINTS" id="PR00896">
    <property type="entry name" value="VASOPRESSINR"/>
</dbReference>
<dbReference type="PANTHER" id="PTHR24224">
    <property type="entry name" value="CARDIOACCELERATORY PEPTIDE RECEPTOR-RELATED"/>
    <property type="match status" value="1"/>
</dbReference>
<dbReference type="Gene3D" id="1.20.1070.10">
    <property type="entry name" value="Rhodopsin 7-helix transmembrane proteins"/>
    <property type="match status" value="1"/>
</dbReference>
<dbReference type="SUPFAM" id="SSF81321">
    <property type="entry name" value="Family A G protein-coupled receptor-like"/>
    <property type="match status" value="1"/>
</dbReference>
<keyword evidence="8 10" id="KW-0325">Glycoprotein</keyword>
<name>A0AAN9TVU7_9HEMI</name>
<comment type="caution">
    <text evidence="12">The sequence shown here is derived from an EMBL/GenBank/DDBJ whole genome shotgun (WGS) entry which is preliminary data.</text>
</comment>
<feature type="transmembrane region" description="Helical" evidence="10">
    <location>
        <begin position="91"/>
        <end position="109"/>
    </location>
</feature>
<dbReference type="InterPro" id="IPR017452">
    <property type="entry name" value="GPCR_Rhodpsn_7TM"/>
</dbReference>
<evidence type="ECO:0000256" key="8">
    <source>
        <dbReference type="ARBA" id="ARBA00023180"/>
    </source>
</evidence>
<evidence type="ECO:0000256" key="6">
    <source>
        <dbReference type="ARBA" id="ARBA00023136"/>
    </source>
</evidence>
<comment type="subcellular location">
    <subcellularLocation>
        <location evidence="1 10">Cell membrane</location>
        <topology evidence="1 10">Multi-pass membrane protein</topology>
    </subcellularLocation>
</comment>
<dbReference type="Pfam" id="PF00001">
    <property type="entry name" value="7tm_1"/>
    <property type="match status" value="1"/>
</dbReference>
<organism evidence="12 13">
    <name type="scientific">Parthenolecanium corni</name>
    <dbReference type="NCBI Taxonomy" id="536013"/>
    <lineage>
        <taxon>Eukaryota</taxon>
        <taxon>Metazoa</taxon>
        <taxon>Ecdysozoa</taxon>
        <taxon>Arthropoda</taxon>
        <taxon>Hexapoda</taxon>
        <taxon>Insecta</taxon>
        <taxon>Pterygota</taxon>
        <taxon>Neoptera</taxon>
        <taxon>Paraneoptera</taxon>
        <taxon>Hemiptera</taxon>
        <taxon>Sternorrhyncha</taxon>
        <taxon>Coccoidea</taxon>
        <taxon>Coccidae</taxon>
        <taxon>Parthenolecanium</taxon>
    </lineage>
</organism>
<dbReference type="Proteomes" id="UP001367676">
    <property type="component" value="Unassembled WGS sequence"/>
</dbReference>
<dbReference type="PROSITE" id="PS50262">
    <property type="entry name" value="G_PROTEIN_RECEP_F1_2"/>
    <property type="match status" value="1"/>
</dbReference>
<evidence type="ECO:0000259" key="11">
    <source>
        <dbReference type="PROSITE" id="PS50262"/>
    </source>
</evidence>
<dbReference type="PANTHER" id="PTHR24224:SF6">
    <property type="entry name" value="CARDIOACCELERATORY PEPTIDE RECEPTOR-RELATED"/>
    <property type="match status" value="1"/>
</dbReference>
<comment type="caution">
    <text evidence="10">Lacks conserved residue(s) required for the propagation of feature annotation.</text>
</comment>
<dbReference type="GO" id="GO:0005000">
    <property type="term" value="F:vasopressin receptor activity"/>
    <property type="evidence" value="ECO:0007669"/>
    <property type="project" value="InterPro"/>
</dbReference>
<evidence type="ECO:0000256" key="7">
    <source>
        <dbReference type="ARBA" id="ARBA00023170"/>
    </source>
</evidence>
<evidence type="ECO:0000256" key="4">
    <source>
        <dbReference type="ARBA" id="ARBA00022989"/>
    </source>
</evidence>
<gene>
    <name evidence="12" type="ORF">V9T40_003714</name>
</gene>
<evidence type="ECO:0000256" key="10">
    <source>
        <dbReference type="RuleBase" id="RU046427"/>
    </source>
</evidence>